<gene>
    <name evidence="1" type="ORF">CCACVL1_13047</name>
</gene>
<comment type="caution">
    <text evidence="1">The sequence shown here is derived from an EMBL/GenBank/DDBJ whole genome shotgun (WGS) entry which is preliminary data.</text>
</comment>
<proteinExistence type="predicted"/>
<reference evidence="1 2" key="1">
    <citation type="submission" date="2013-09" db="EMBL/GenBank/DDBJ databases">
        <title>Corchorus capsularis genome sequencing.</title>
        <authorList>
            <person name="Alam M."/>
            <person name="Haque M.S."/>
            <person name="Islam M.S."/>
            <person name="Emdad E.M."/>
            <person name="Islam M.M."/>
            <person name="Ahmed B."/>
            <person name="Halim A."/>
            <person name="Hossen Q.M.M."/>
            <person name="Hossain M.Z."/>
            <person name="Ahmed R."/>
            <person name="Khan M.M."/>
            <person name="Islam R."/>
            <person name="Rashid M.M."/>
            <person name="Khan S.A."/>
            <person name="Rahman M.S."/>
            <person name="Alam M."/>
        </authorList>
    </citation>
    <scope>NUCLEOTIDE SEQUENCE [LARGE SCALE GENOMIC DNA]</scope>
    <source>
        <strain evidence="2">cv. CVL-1</strain>
        <tissue evidence="1">Whole seedling</tissue>
    </source>
</reference>
<dbReference type="EMBL" id="AWWV01010315">
    <property type="protein sequence ID" value="OMO80262.1"/>
    <property type="molecule type" value="Genomic_DNA"/>
</dbReference>
<protein>
    <submittedName>
        <fullName evidence="1">Uncharacterized protein</fullName>
    </submittedName>
</protein>
<sequence>MKIVTVAGRSSTVRAQCSGGWWRG</sequence>
<dbReference type="Proteomes" id="UP000188268">
    <property type="component" value="Unassembled WGS sequence"/>
</dbReference>
<evidence type="ECO:0000313" key="2">
    <source>
        <dbReference type="Proteomes" id="UP000188268"/>
    </source>
</evidence>
<organism evidence="1 2">
    <name type="scientific">Corchorus capsularis</name>
    <name type="common">Jute</name>
    <dbReference type="NCBI Taxonomy" id="210143"/>
    <lineage>
        <taxon>Eukaryota</taxon>
        <taxon>Viridiplantae</taxon>
        <taxon>Streptophyta</taxon>
        <taxon>Embryophyta</taxon>
        <taxon>Tracheophyta</taxon>
        <taxon>Spermatophyta</taxon>
        <taxon>Magnoliopsida</taxon>
        <taxon>eudicotyledons</taxon>
        <taxon>Gunneridae</taxon>
        <taxon>Pentapetalae</taxon>
        <taxon>rosids</taxon>
        <taxon>malvids</taxon>
        <taxon>Malvales</taxon>
        <taxon>Malvaceae</taxon>
        <taxon>Grewioideae</taxon>
        <taxon>Apeibeae</taxon>
        <taxon>Corchorus</taxon>
    </lineage>
</organism>
<evidence type="ECO:0000313" key="1">
    <source>
        <dbReference type="EMBL" id="OMO80262.1"/>
    </source>
</evidence>
<name>A0A1R3ICD0_COCAP</name>
<accession>A0A1R3ICD0</accession>
<dbReference type="AlphaFoldDB" id="A0A1R3ICD0"/>
<dbReference type="Gramene" id="OMO80262">
    <property type="protein sequence ID" value="OMO80262"/>
    <property type="gene ID" value="CCACVL1_13047"/>
</dbReference>
<keyword evidence="2" id="KW-1185">Reference proteome</keyword>